<keyword evidence="2" id="KW-0813">Transport</keyword>
<evidence type="ECO:0000256" key="2">
    <source>
        <dbReference type="ARBA" id="ARBA00022448"/>
    </source>
</evidence>
<comment type="subcellular location">
    <subcellularLocation>
        <location evidence="1">Periplasm</location>
    </subcellularLocation>
</comment>
<dbReference type="PRINTS" id="PR00605">
    <property type="entry name" value="CYTCHROMECIC"/>
</dbReference>
<dbReference type="OrthoDB" id="9773456at2"/>
<dbReference type="PANTHER" id="PTHR33751">
    <property type="entry name" value="CBB3-TYPE CYTOCHROME C OXIDASE SUBUNIT FIXP"/>
    <property type="match status" value="1"/>
</dbReference>
<keyword evidence="5" id="KW-0574">Periplasm</keyword>
<evidence type="ECO:0000256" key="10">
    <source>
        <dbReference type="SAM" id="SignalP"/>
    </source>
</evidence>
<feature type="chain" id="PRO_5004797671" evidence="10">
    <location>
        <begin position="26"/>
        <end position="225"/>
    </location>
</feature>
<dbReference type="Gene3D" id="1.10.760.10">
    <property type="entry name" value="Cytochrome c-like domain"/>
    <property type="match status" value="2"/>
</dbReference>
<dbReference type="InterPro" id="IPR024167">
    <property type="entry name" value="Cytochrome_c4-like"/>
</dbReference>
<reference evidence="12 13" key="1">
    <citation type="journal article" date="2015" name="Genome Announc.">
        <title>Genome Sequence of Mushroom Soft-Rot Pathogen Janthinobacterium agaricidamnosum.</title>
        <authorList>
            <person name="Graupner K."/>
            <person name="Lackner G."/>
            <person name="Hertweck C."/>
        </authorList>
    </citation>
    <scope>NUCLEOTIDE SEQUENCE [LARGE SCALE GENOMIC DNA]</scope>
    <source>
        <strain evidence="13">NBRC 102515 / DSM 9628</strain>
    </source>
</reference>
<evidence type="ECO:0000313" key="13">
    <source>
        <dbReference type="Proteomes" id="UP000027604"/>
    </source>
</evidence>
<feature type="binding site" description="axial binding residue" evidence="9">
    <location>
        <position position="65"/>
    </location>
    <ligand>
        <name>heme c</name>
        <dbReference type="ChEBI" id="CHEBI:61717"/>
        <label>1</label>
    </ligand>
    <ligandPart>
        <name>Fe</name>
        <dbReference type="ChEBI" id="CHEBI:18248"/>
    </ligandPart>
</feature>
<dbReference type="AlphaFoldDB" id="W0V9M7"/>
<sequence length="225" mass="23668">MNRAFSPFVKSLFAALLAVSTTAHAAEEKKPAPAATPVKADAAKGGTLYTDGDNARGLPACVSCHGAGGNSTIAANPKLAGQHEGYLYKQLVDFTTPGREQPIMATYAKMLTDAEKKNIAAYLSTQAEKPGAAKNKDTVELGKKIYRGGIAEKNVAACASCHGAAGAGIPVQYPRIAGQHQDYTSEQLTLFRQGGRKNSPQMTILAKRLSDDEIKAVSDYIAGLK</sequence>
<dbReference type="PATRIC" id="fig|1349767.4.peg.1531"/>
<keyword evidence="3 8" id="KW-0349">Heme</keyword>
<gene>
    <name evidence="12" type="ORF">GJA_4911</name>
</gene>
<dbReference type="InterPro" id="IPR008168">
    <property type="entry name" value="Cyt_C_IC"/>
</dbReference>
<feature type="signal peptide" evidence="10">
    <location>
        <begin position="1"/>
        <end position="25"/>
    </location>
</feature>
<dbReference type="RefSeq" id="WP_038496969.1">
    <property type="nucleotide sequence ID" value="NZ_BCTH01000110.1"/>
</dbReference>
<evidence type="ECO:0000256" key="8">
    <source>
        <dbReference type="PIRSR" id="PIRSR000005-1"/>
    </source>
</evidence>
<dbReference type="eggNOG" id="COG2863">
    <property type="taxonomic scope" value="Bacteria"/>
</dbReference>
<dbReference type="InterPro" id="IPR036909">
    <property type="entry name" value="Cyt_c-like_dom_sf"/>
</dbReference>
<proteinExistence type="predicted"/>
<dbReference type="GO" id="GO:0020037">
    <property type="term" value="F:heme binding"/>
    <property type="evidence" value="ECO:0007669"/>
    <property type="project" value="InterPro"/>
</dbReference>
<keyword evidence="4 9" id="KW-0479">Metal-binding</keyword>
<dbReference type="SUPFAM" id="SSF46626">
    <property type="entry name" value="Cytochrome c"/>
    <property type="match status" value="2"/>
</dbReference>
<feature type="binding site" description="axial binding residue" evidence="9">
    <location>
        <position position="104"/>
    </location>
    <ligand>
        <name>heme c</name>
        <dbReference type="ChEBI" id="CHEBI:61717"/>
        <label>1</label>
    </ligand>
    <ligandPart>
        <name>Fe</name>
        <dbReference type="ChEBI" id="CHEBI:18248"/>
    </ligandPart>
</feature>
<organism evidence="12 13">
    <name type="scientific">Janthinobacterium agaricidamnosum NBRC 102515 = DSM 9628</name>
    <dbReference type="NCBI Taxonomy" id="1349767"/>
    <lineage>
        <taxon>Bacteria</taxon>
        <taxon>Pseudomonadati</taxon>
        <taxon>Pseudomonadota</taxon>
        <taxon>Betaproteobacteria</taxon>
        <taxon>Burkholderiales</taxon>
        <taxon>Oxalobacteraceae</taxon>
        <taxon>Janthinobacterium</taxon>
    </lineage>
</organism>
<dbReference type="STRING" id="1349767.GJA_4911"/>
<dbReference type="Proteomes" id="UP000027604">
    <property type="component" value="Chromosome I"/>
</dbReference>
<feature type="binding site" description="axial binding residue" evidence="9">
    <location>
        <position position="162"/>
    </location>
    <ligand>
        <name>heme c</name>
        <dbReference type="ChEBI" id="CHEBI:61717"/>
        <label>2</label>
    </ligand>
    <ligandPart>
        <name>Fe</name>
        <dbReference type="ChEBI" id="CHEBI:18248"/>
    </ligandPart>
</feature>
<dbReference type="GO" id="GO:0042597">
    <property type="term" value="C:periplasmic space"/>
    <property type="evidence" value="ECO:0007669"/>
    <property type="project" value="UniProtKB-SubCell"/>
</dbReference>
<dbReference type="GO" id="GO:0005506">
    <property type="term" value="F:iron ion binding"/>
    <property type="evidence" value="ECO:0007669"/>
    <property type="project" value="InterPro"/>
</dbReference>
<evidence type="ECO:0000256" key="5">
    <source>
        <dbReference type="ARBA" id="ARBA00022764"/>
    </source>
</evidence>
<name>W0V9M7_9BURK</name>
<feature type="domain" description="Cytochrome c" evidence="11">
    <location>
        <begin position="137"/>
        <end position="225"/>
    </location>
</feature>
<evidence type="ECO:0000256" key="4">
    <source>
        <dbReference type="ARBA" id="ARBA00022723"/>
    </source>
</evidence>
<dbReference type="GO" id="GO:0009055">
    <property type="term" value="F:electron transfer activity"/>
    <property type="evidence" value="ECO:0007669"/>
    <property type="project" value="InterPro"/>
</dbReference>
<feature type="binding site" description="covalent" evidence="8">
    <location>
        <position position="64"/>
    </location>
    <ligand>
        <name>heme c</name>
        <dbReference type="ChEBI" id="CHEBI:61717"/>
        <label>1</label>
    </ligand>
</feature>
<dbReference type="PANTHER" id="PTHR33751:SF9">
    <property type="entry name" value="CYTOCHROME C4"/>
    <property type="match status" value="1"/>
</dbReference>
<feature type="binding site" description="axial binding residue" evidence="9">
    <location>
        <position position="202"/>
    </location>
    <ligand>
        <name>heme c</name>
        <dbReference type="ChEBI" id="CHEBI:61717"/>
        <label>2</label>
    </ligand>
    <ligandPart>
        <name>Fe</name>
        <dbReference type="ChEBI" id="CHEBI:18248"/>
    </ligandPart>
</feature>
<keyword evidence="10" id="KW-0732">Signal</keyword>
<comment type="PTM">
    <text evidence="8">Binds 2 heme c groups covalently per subunit.</text>
</comment>
<feature type="binding site" description="covalent" evidence="8">
    <location>
        <position position="61"/>
    </location>
    <ligand>
        <name>heme c</name>
        <dbReference type="ChEBI" id="CHEBI:61717"/>
        <label>1</label>
    </ligand>
</feature>
<feature type="domain" description="Cytochrome c" evidence="11">
    <location>
        <begin position="40"/>
        <end position="127"/>
    </location>
</feature>
<dbReference type="HOGENOM" id="CLU_076280_2_0_4"/>
<dbReference type="KEGG" id="jag:GJA_4911"/>
<dbReference type="EMBL" id="HG322949">
    <property type="protein sequence ID" value="CDG85514.1"/>
    <property type="molecule type" value="Genomic_DNA"/>
</dbReference>
<keyword evidence="7 9" id="KW-0408">Iron</keyword>
<dbReference type="InterPro" id="IPR050597">
    <property type="entry name" value="Cytochrome_c_Oxidase_Subunit"/>
</dbReference>
<accession>W0V9M7</accession>
<evidence type="ECO:0000256" key="3">
    <source>
        <dbReference type="ARBA" id="ARBA00022617"/>
    </source>
</evidence>
<evidence type="ECO:0000256" key="9">
    <source>
        <dbReference type="PIRSR" id="PIRSR000005-2"/>
    </source>
</evidence>
<dbReference type="InterPro" id="IPR009056">
    <property type="entry name" value="Cyt_c-like_dom"/>
</dbReference>
<evidence type="ECO:0000256" key="6">
    <source>
        <dbReference type="ARBA" id="ARBA00022982"/>
    </source>
</evidence>
<evidence type="ECO:0000313" key="12">
    <source>
        <dbReference type="EMBL" id="CDG85514.1"/>
    </source>
</evidence>
<feature type="binding site" description="covalent" evidence="8">
    <location>
        <position position="161"/>
    </location>
    <ligand>
        <name>heme c</name>
        <dbReference type="ChEBI" id="CHEBI:61717"/>
        <label>2</label>
    </ligand>
</feature>
<evidence type="ECO:0000256" key="7">
    <source>
        <dbReference type="ARBA" id="ARBA00023004"/>
    </source>
</evidence>
<evidence type="ECO:0000259" key="11">
    <source>
        <dbReference type="PROSITE" id="PS51007"/>
    </source>
</evidence>
<keyword evidence="13" id="KW-1185">Reference proteome</keyword>
<evidence type="ECO:0000256" key="1">
    <source>
        <dbReference type="ARBA" id="ARBA00004418"/>
    </source>
</evidence>
<protein>
    <submittedName>
        <fullName evidence="12">Cytochrome c family protein</fullName>
    </submittedName>
</protein>
<dbReference type="PIRSF" id="PIRSF000005">
    <property type="entry name" value="Cytochrome_c4"/>
    <property type="match status" value="1"/>
</dbReference>
<keyword evidence="6" id="KW-0249">Electron transport</keyword>
<dbReference type="Pfam" id="PF00034">
    <property type="entry name" value="Cytochrom_C"/>
    <property type="match status" value="2"/>
</dbReference>
<dbReference type="PROSITE" id="PS51007">
    <property type="entry name" value="CYTC"/>
    <property type="match status" value="2"/>
</dbReference>
<feature type="binding site" description="covalent" evidence="8">
    <location>
        <position position="158"/>
    </location>
    <ligand>
        <name>heme c</name>
        <dbReference type="ChEBI" id="CHEBI:61717"/>
        <label>2</label>
    </ligand>
</feature>